<sequence length="151" mass="16977">MAKLADFGALRTGPEIDQSHVSAAVKGSFGYLDPEYLRSQHLTEKSDIYSFGVMMLEKIRGTKNVQAKLDDLIEASQAAQVIKHPFRNLLQRKNRPQLSLRSSSSPGTALFSPRPSLAPEPWVRFRRFSVWFNDHEFSPRHCALHLDGLGG</sequence>
<evidence type="ECO:0000313" key="2">
    <source>
        <dbReference type="Proteomes" id="UP001057402"/>
    </source>
</evidence>
<dbReference type="EMBL" id="CM042890">
    <property type="protein sequence ID" value="KAI4311508.1"/>
    <property type="molecule type" value="Genomic_DNA"/>
</dbReference>
<gene>
    <name evidence="1" type="ORF">MLD38_036398</name>
</gene>
<keyword evidence="2" id="KW-1185">Reference proteome</keyword>
<name>A0ACB9LKA1_9MYRT</name>
<organism evidence="1 2">
    <name type="scientific">Melastoma candidum</name>
    <dbReference type="NCBI Taxonomy" id="119954"/>
    <lineage>
        <taxon>Eukaryota</taxon>
        <taxon>Viridiplantae</taxon>
        <taxon>Streptophyta</taxon>
        <taxon>Embryophyta</taxon>
        <taxon>Tracheophyta</taxon>
        <taxon>Spermatophyta</taxon>
        <taxon>Magnoliopsida</taxon>
        <taxon>eudicotyledons</taxon>
        <taxon>Gunneridae</taxon>
        <taxon>Pentapetalae</taxon>
        <taxon>rosids</taxon>
        <taxon>malvids</taxon>
        <taxon>Myrtales</taxon>
        <taxon>Melastomataceae</taxon>
        <taxon>Melastomatoideae</taxon>
        <taxon>Melastomateae</taxon>
        <taxon>Melastoma</taxon>
    </lineage>
</organism>
<evidence type="ECO:0000313" key="1">
    <source>
        <dbReference type="EMBL" id="KAI4311508.1"/>
    </source>
</evidence>
<dbReference type="Proteomes" id="UP001057402">
    <property type="component" value="Chromosome 11"/>
</dbReference>
<proteinExistence type="predicted"/>
<accession>A0ACB9LKA1</accession>
<comment type="caution">
    <text evidence="1">The sequence shown here is derived from an EMBL/GenBank/DDBJ whole genome shotgun (WGS) entry which is preliminary data.</text>
</comment>
<reference evidence="2" key="1">
    <citation type="journal article" date="2023" name="Front. Plant Sci.">
        <title>Chromosomal-level genome assembly of Melastoma candidum provides insights into trichome evolution.</title>
        <authorList>
            <person name="Zhong Y."/>
            <person name="Wu W."/>
            <person name="Sun C."/>
            <person name="Zou P."/>
            <person name="Liu Y."/>
            <person name="Dai S."/>
            <person name="Zhou R."/>
        </authorList>
    </citation>
    <scope>NUCLEOTIDE SEQUENCE [LARGE SCALE GENOMIC DNA]</scope>
</reference>
<protein>
    <submittedName>
        <fullName evidence="1">Uncharacterized protein</fullName>
    </submittedName>
</protein>